<evidence type="ECO:0000313" key="8">
    <source>
        <dbReference type="EMBL" id="KAK4082827.1"/>
    </source>
</evidence>
<dbReference type="InterPro" id="IPR015943">
    <property type="entry name" value="WD40/YVTN_repeat-like_dom_sf"/>
</dbReference>
<dbReference type="AlphaFoldDB" id="A0AAE1IHY5"/>
<evidence type="ECO:0000256" key="2">
    <source>
        <dbReference type="ARBA" id="ARBA00022737"/>
    </source>
</evidence>
<dbReference type="InterPro" id="IPR036322">
    <property type="entry name" value="WD40_repeat_dom_sf"/>
</dbReference>
<comment type="function">
    <text evidence="6">Involved in mitochondrial fission. Acts as an adapter protein required to form mitochondrial fission complexes. Formation of these complexes is required to promote constriction and fission of the mitochondrial compartment at a late step in mitochondrial division.</text>
</comment>
<dbReference type="InterPro" id="IPR011047">
    <property type="entry name" value="Quinoprotein_ADH-like_sf"/>
</dbReference>
<feature type="repeat" description="WD" evidence="7">
    <location>
        <begin position="586"/>
        <end position="627"/>
    </location>
</feature>
<keyword evidence="3" id="KW-0175">Coiled coil</keyword>
<protein>
    <recommendedName>
        <fullName evidence="5">Mitochondrial division protein 1</fullName>
    </recommendedName>
</protein>
<reference evidence="8" key="1">
    <citation type="submission" date="2023-11" db="EMBL/GenBank/DDBJ databases">
        <title>The genome sequences of three competitors of mushroom-forming fungi.</title>
        <authorList>
            <person name="Beijen E."/>
            <person name="Ohm R.A."/>
        </authorList>
    </citation>
    <scope>NUCLEOTIDE SEQUENCE</scope>
    <source>
        <strain evidence="8">CBS 100526</strain>
    </source>
</reference>
<keyword evidence="2" id="KW-0677">Repeat</keyword>
<dbReference type="PANTHER" id="PTHR22847">
    <property type="entry name" value="WD40 REPEAT PROTEIN"/>
    <property type="match status" value="1"/>
</dbReference>
<keyword evidence="9" id="KW-1185">Reference proteome</keyword>
<organism evidence="8 9">
    <name type="scientific">Trichoderma aggressivum f. europaeum</name>
    <dbReference type="NCBI Taxonomy" id="173218"/>
    <lineage>
        <taxon>Eukaryota</taxon>
        <taxon>Fungi</taxon>
        <taxon>Dikarya</taxon>
        <taxon>Ascomycota</taxon>
        <taxon>Pezizomycotina</taxon>
        <taxon>Sordariomycetes</taxon>
        <taxon>Hypocreomycetidae</taxon>
        <taxon>Hypocreales</taxon>
        <taxon>Hypocreaceae</taxon>
        <taxon>Trichoderma</taxon>
    </lineage>
</organism>
<comment type="similarity">
    <text evidence="4">Belongs to the WD repeat MDV1/CAF4 family.</text>
</comment>
<dbReference type="InterPro" id="IPR001680">
    <property type="entry name" value="WD40_rpt"/>
</dbReference>
<evidence type="ECO:0000256" key="5">
    <source>
        <dbReference type="ARBA" id="ARBA00039789"/>
    </source>
</evidence>
<name>A0AAE1IHY5_9HYPO</name>
<gene>
    <name evidence="8" type="ORF">Triagg1_1717</name>
</gene>
<evidence type="ECO:0000256" key="4">
    <source>
        <dbReference type="ARBA" id="ARBA00038415"/>
    </source>
</evidence>
<dbReference type="GO" id="GO:1990234">
    <property type="term" value="C:transferase complex"/>
    <property type="evidence" value="ECO:0007669"/>
    <property type="project" value="UniProtKB-ARBA"/>
</dbReference>
<evidence type="ECO:0000313" key="9">
    <source>
        <dbReference type="Proteomes" id="UP001273209"/>
    </source>
</evidence>
<proteinExistence type="inferred from homology"/>
<dbReference type="RefSeq" id="XP_062759256.1">
    <property type="nucleotide sequence ID" value="XM_062895818.1"/>
</dbReference>
<accession>A0AAE1IHY5</accession>
<dbReference type="GeneID" id="87915723"/>
<dbReference type="SUPFAM" id="SSF50998">
    <property type="entry name" value="Quinoprotein alcohol dehydrogenase-like"/>
    <property type="match status" value="1"/>
</dbReference>
<comment type="caution">
    <text evidence="8">The sequence shown here is derived from an EMBL/GenBank/DDBJ whole genome shotgun (WGS) entry which is preliminary data.</text>
</comment>
<evidence type="ECO:0000256" key="6">
    <source>
        <dbReference type="ARBA" id="ARBA00043913"/>
    </source>
</evidence>
<evidence type="ECO:0000256" key="1">
    <source>
        <dbReference type="ARBA" id="ARBA00022574"/>
    </source>
</evidence>
<dbReference type="SUPFAM" id="SSF50978">
    <property type="entry name" value="WD40 repeat-like"/>
    <property type="match status" value="1"/>
</dbReference>
<dbReference type="PROSITE" id="PS50082">
    <property type="entry name" value="WD_REPEATS_2"/>
    <property type="match status" value="1"/>
</dbReference>
<dbReference type="SMART" id="SM00320">
    <property type="entry name" value="WD40"/>
    <property type="match status" value="9"/>
</dbReference>
<dbReference type="PANTHER" id="PTHR22847:SF637">
    <property type="entry name" value="WD REPEAT DOMAIN 5B"/>
    <property type="match status" value="1"/>
</dbReference>
<dbReference type="Gene3D" id="2.130.10.10">
    <property type="entry name" value="YVTN repeat-like/Quinoprotein amine dehydrogenase"/>
    <property type="match status" value="4"/>
</dbReference>
<dbReference type="Proteomes" id="UP001273209">
    <property type="component" value="Unassembled WGS sequence"/>
</dbReference>
<evidence type="ECO:0000256" key="7">
    <source>
        <dbReference type="PROSITE-ProRule" id="PRU00221"/>
    </source>
</evidence>
<dbReference type="Pfam" id="PF00400">
    <property type="entry name" value="WD40"/>
    <property type="match status" value="5"/>
</dbReference>
<keyword evidence="1 7" id="KW-0853">WD repeat</keyword>
<sequence length="934" mass="106204">MIATYQPLSISELRCLTPLLAGVDLKQLITKRFIFFLEVREDVVYFNHGSSKEFLLKRYNHDGKATPQRHAEIALHCLRTLVSSDYETNVSRSTYFSSSHWVKHLLRSKFVSDNDTKGIGLNIALMDFLNRGFTWWLSAMSKTSHPFSRANRHLLRLRDYLTSFTDKKAPPDDIIVNLLDAVRFHIFHDNVSVDYPMYSRNDDSTVRPKDSLLFYPFDGFKVQLLKEEFPQLLNVPATEYNVNDMVLNIRFPSEVNCFAYSPDGRFLASPLRGTSADVCIWDAYTGTCIRIVRTPALFRGHLSNIAFSASGELARTSRSAIDGYNLSTRTHIEGFPQKVAERRTNLEDLTFSPDGKQLVAMTSANIFIWDLSSSTKHLYPLPESQYPKAIKLLGDDKIAITSNKGLEIWGWKTEKRVLHTLHDDTWEIESLAFSPKRQLLAAAFKERKSDEETEDNYAIKIWEVNSGKLLHTSKDLQGGTWHLSFSFDGTRLAAAGYYDKYISIWNLEKRHFDHGAFELMQYDNDSRELFQSMEFSPKDLSLATLFHNRNTKKHGTRNGRRQWWSTIRVWDASAFEDGANKRPIRTDGHTRAIRWVKFSHNGEFFATADCGGKICVWDGETGNYQASFESKSRHFGDDISLLISPDDRSLATYSQGAELTIWDTATWSPRQELIGYKKTVSCAAFSLDGKRLASASRGEANDPIGAIKIWNLHGFSGTDEILKTKPTGGTEIADEWASTCMAFSPDGTQLACCADNLKIWKLSPDGSLNLLQQLDHGGRDIPHSISFSQDAEFIIGSGYYRLSFWKIESKHCERSINVEMWFQSLKWDPEDPQYIFTDLGPYYIGKAFDTRNPKDTCRVGDDVRMPPATSPESSSCTLQKDGRGIHWKGKSLVKFPDRYRPLVWDNSLYMASIHGRKVALGFESGHVTLLNFGG</sequence>
<evidence type="ECO:0000256" key="3">
    <source>
        <dbReference type="ARBA" id="ARBA00023054"/>
    </source>
</evidence>
<dbReference type="EMBL" id="JAWRVG010000004">
    <property type="protein sequence ID" value="KAK4082827.1"/>
    <property type="molecule type" value="Genomic_DNA"/>
</dbReference>